<evidence type="ECO:0000259" key="1">
    <source>
        <dbReference type="SMART" id="SM00923"/>
    </source>
</evidence>
<dbReference type="Gene3D" id="3.90.820.10">
    <property type="entry name" value="Structural Genomics, Unknown Function 30-nov-00 1gh9 Mol_id"/>
    <property type="match status" value="1"/>
</dbReference>
<dbReference type="EMBL" id="LC072720">
    <property type="protein sequence ID" value="BAV57452.1"/>
    <property type="molecule type" value="Genomic_DNA"/>
</dbReference>
<protein>
    <submittedName>
        <fullName evidence="2">MbtH</fullName>
    </submittedName>
</protein>
<organism evidence="2">
    <name type="scientific">Streptomyces sp. SANK 60404</name>
    <dbReference type="NCBI Taxonomy" id="1213862"/>
    <lineage>
        <taxon>Bacteria</taxon>
        <taxon>Bacillati</taxon>
        <taxon>Actinomycetota</taxon>
        <taxon>Actinomycetes</taxon>
        <taxon>Kitasatosporales</taxon>
        <taxon>Streptomycetaceae</taxon>
        <taxon>Streptomyces</taxon>
    </lineage>
</organism>
<dbReference type="SMART" id="SM00923">
    <property type="entry name" value="MbtH"/>
    <property type="match status" value="1"/>
</dbReference>
<sequence>MNESGFAPESWVIVVNQEEQYSIWPAGREIPVGWRGIEFSGDRQACLDEISRIWTDLRPLSLRA</sequence>
<proteinExistence type="predicted"/>
<evidence type="ECO:0000313" key="2">
    <source>
        <dbReference type="EMBL" id="BAV57452.1"/>
    </source>
</evidence>
<dbReference type="AlphaFoldDB" id="A0A1B4ZDG3"/>
<reference evidence="2" key="1">
    <citation type="journal article" date="2016" name="Nat. Chem. Biol.">
        <title>Amino-group carrier-protein-mediated secondary metabolite biosynthesis in Streptomyces.</title>
        <authorList>
            <person name="Hasebe F."/>
            <person name="Matsuda K."/>
            <person name="Shiraishi T."/>
            <person name="Futamura Y."/>
            <person name="Nakano T."/>
            <person name="Tomita T."/>
            <person name="Ishigami K."/>
            <person name="Taka H."/>
            <person name="Mineki R."/>
            <person name="Fujimura T."/>
            <person name="Osada H."/>
            <person name="Kuzuyama T."/>
            <person name="Nishiyama M."/>
        </authorList>
    </citation>
    <scope>NUCLEOTIDE SEQUENCE</scope>
    <source>
        <strain evidence="2">SANK 60404</strain>
    </source>
</reference>
<feature type="domain" description="MbtH-like" evidence="1">
    <location>
        <begin position="4"/>
        <end position="52"/>
    </location>
</feature>
<name>A0A1B4ZDG3_9ACTN</name>
<dbReference type="InterPro" id="IPR038020">
    <property type="entry name" value="MbtH-like_sf"/>
</dbReference>
<dbReference type="PANTHER" id="PTHR38444:SF1">
    <property type="entry name" value="ENTEROBACTIN BIOSYNTHESIS PROTEIN YBDZ"/>
    <property type="match status" value="1"/>
</dbReference>
<dbReference type="PANTHER" id="PTHR38444">
    <property type="entry name" value="ENTEROBACTIN BIOSYNTHESIS PROTEIN YBDZ"/>
    <property type="match status" value="1"/>
</dbReference>
<dbReference type="GO" id="GO:0019290">
    <property type="term" value="P:siderophore biosynthetic process"/>
    <property type="evidence" value="ECO:0007669"/>
    <property type="project" value="TreeGrafter"/>
</dbReference>
<dbReference type="InterPro" id="IPR005153">
    <property type="entry name" value="MbtH-like_dom"/>
</dbReference>
<dbReference type="SUPFAM" id="SSF160582">
    <property type="entry name" value="MbtH-like"/>
    <property type="match status" value="1"/>
</dbReference>
<dbReference type="GO" id="GO:0005829">
    <property type="term" value="C:cytosol"/>
    <property type="evidence" value="ECO:0007669"/>
    <property type="project" value="TreeGrafter"/>
</dbReference>
<dbReference type="InterPro" id="IPR037407">
    <property type="entry name" value="MLP_fam"/>
</dbReference>
<accession>A0A1B4ZDG3</accession>
<gene>
    <name evidence="2" type="primary">vzb16</name>
</gene>
<dbReference type="Pfam" id="PF03621">
    <property type="entry name" value="MbtH"/>
    <property type="match status" value="1"/>
</dbReference>